<dbReference type="AlphaFoldDB" id="A0A0A8Y860"/>
<reference evidence="1" key="2">
    <citation type="journal article" date="2015" name="Data Brief">
        <title>Shoot transcriptome of the giant reed, Arundo donax.</title>
        <authorList>
            <person name="Barrero R.A."/>
            <person name="Guerrero F.D."/>
            <person name="Moolhuijzen P."/>
            <person name="Goolsby J.A."/>
            <person name="Tidwell J."/>
            <person name="Bellgard S.E."/>
            <person name="Bellgard M.I."/>
        </authorList>
    </citation>
    <scope>NUCLEOTIDE SEQUENCE</scope>
    <source>
        <tissue evidence="1">Shoot tissue taken approximately 20 cm above the soil surface</tissue>
    </source>
</reference>
<proteinExistence type="predicted"/>
<evidence type="ECO:0000313" key="1">
    <source>
        <dbReference type="EMBL" id="JAD21383.1"/>
    </source>
</evidence>
<dbReference type="EMBL" id="GBRH01276512">
    <property type="protein sequence ID" value="JAD21383.1"/>
    <property type="molecule type" value="Transcribed_RNA"/>
</dbReference>
<reference evidence="1" key="1">
    <citation type="submission" date="2014-09" db="EMBL/GenBank/DDBJ databases">
        <authorList>
            <person name="Magalhaes I.L.F."/>
            <person name="Oliveira U."/>
            <person name="Santos F.R."/>
            <person name="Vidigal T.H.D.A."/>
            <person name="Brescovit A.D."/>
            <person name="Santos A.J."/>
        </authorList>
    </citation>
    <scope>NUCLEOTIDE SEQUENCE</scope>
    <source>
        <tissue evidence="1">Shoot tissue taken approximately 20 cm above the soil surface</tissue>
    </source>
</reference>
<protein>
    <submittedName>
        <fullName evidence="1">Uncharacterized protein</fullName>
    </submittedName>
</protein>
<sequence>MDCSFWKKDRKKNSKGLVQSFENLLDTKLDIITSRLRECKRK</sequence>
<accession>A0A0A8Y860</accession>
<name>A0A0A8Y860_ARUDO</name>
<organism evidence="1">
    <name type="scientific">Arundo donax</name>
    <name type="common">Giant reed</name>
    <name type="synonym">Donax arundinaceus</name>
    <dbReference type="NCBI Taxonomy" id="35708"/>
    <lineage>
        <taxon>Eukaryota</taxon>
        <taxon>Viridiplantae</taxon>
        <taxon>Streptophyta</taxon>
        <taxon>Embryophyta</taxon>
        <taxon>Tracheophyta</taxon>
        <taxon>Spermatophyta</taxon>
        <taxon>Magnoliopsida</taxon>
        <taxon>Liliopsida</taxon>
        <taxon>Poales</taxon>
        <taxon>Poaceae</taxon>
        <taxon>PACMAD clade</taxon>
        <taxon>Arundinoideae</taxon>
        <taxon>Arundineae</taxon>
        <taxon>Arundo</taxon>
    </lineage>
</organism>